<keyword evidence="3" id="KW-1185">Reference proteome</keyword>
<dbReference type="EMBL" id="KQ435719">
    <property type="protein sequence ID" value="KOX78898.1"/>
    <property type="molecule type" value="Genomic_DNA"/>
</dbReference>
<gene>
    <name evidence="2" type="ORF">WN51_08657</name>
</gene>
<dbReference type="STRING" id="166423.A0A0N0BJE6"/>
<protein>
    <submittedName>
        <fullName evidence="2">Uncharacterized protein</fullName>
    </submittedName>
</protein>
<dbReference type="AlphaFoldDB" id="A0A0N0BJE6"/>
<reference evidence="2 3" key="1">
    <citation type="submission" date="2015-07" db="EMBL/GenBank/DDBJ databases">
        <title>The genome of Melipona quadrifasciata.</title>
        <authorList>
            <person name="Pan H."/>
            <person name="Kapheim K."/>
        </authorList>
    </citation>
    <scope>NUCLEOTIDE SEQUENCE [LARGE SCALE GENOMIC DNA]</scope>
    <source>
        <strain evidence="2">0111107301</strain>
        <tissue evidence="2">Whole body</tissue>
    </source>
</reference>
<evidence type="ECO:0000313" key="3">
    <source>
        <dbReference type="Proteomes" id="UP000053105"/>
    </source>
</evidence>
<sequence length="210" mass="23989">MDSALEKYKEISEIKKKKKKQPSHLQMDLCLTLRQSQQLERFFKDKIGKQRASWLAPRSHVDTFAPIKGQSPSTRHIHSTINHQSELERTVENDPSEFGTGRETLCDEADLRVESDNLEASNLAMGPSSICTDEAPRANPANKTFASREWDSIATHRRRCLIAMLLARQIPPSRSPETIRRKNYQTSGGNRTTDLEGPPIYERKYLQKVV</sequence>
<evidence type="ECO:0000313" key="2">
    <source>
        <dbReference type="EMBL" id="KOX78898.1"/>
    </source>
</evidence>
<evidence type="ECO:0000256" key="1">
    <source>
        <dbReference type="SAM" id="MobiDB-lite"/>
    </source>
</evidence>
<accession>A0A0N0BJE6</accession>
<organism evidence="2 3">
    <name type="scientific">Melipona quadrifasciata</name>
    <dbReference type="NCBI Taxonomy" id="166423"/>
    <lineage>
        <taxon>Eukaryota</taxon>
        <taxon>Metazoa</taxon>
        <taxon>Ecdysozoa</taxon>
        <taxon>Arthropoda</taxon>
        <taxon>Hexapoda</taxon>
        <taxon>Insecta</taxon>
        <taxon>Pterygota</taxon>
        <taxon>Neoptera</taxon>
        <taxon>Endopterygota</taxon>
        <taxon>Hymenoptera</taxon>
        <taxon>Apocrita</taxon>
        <taxon>Aculeata</taxon>
        <taxon>Apoidea</taxon>
        <taxon>Anthophila</taxon>
        <taxon>Apidae</taxon>
        <taxon>Melipona</taxon>
    </lineage>
</organism>
<name>A0A0N0BJE6_9HYME</name>
<proteinExistence type="predicted"/>
<feature type="region of interest" description="Disordered" evidence="1">
    <location>
        <begin position="174"/>
        <end position="197"/>
    </location>
</feature>
<dbReference type="Proteomes" id="UP000053105">
    <property type="component" value="Unassembled WGS sequence"/>
</dbReference>